<dbReference type="SFLD" id="SFLDS00003">
    <property type="entry name" value="Haloacid_Dehalogenase"/>
    <property type="match status" value="1"/>
</dbReference>
<dbReference type="InterPro" id="IPR051400">
    <property type="entry name" value="HAD-like_hydrolase"/>
</dbReference>
<evidence type="ECO:0000256" key="4">
    <source>
        <dbReference type="ARBA" id="ARBA00022842"/>
    </source>
</evidence>
<dbReference type="Pfam" id="PF13419">
    <property type="entry name" value="HAD_2"/>
    <property type="match status" value="1"/>
</dbReference>
<dbReference type="InterPro" id="IPR036412">
    <property type="entry name" value="HAD-like_sf"/>
</dbReference>
<gene>
    <name evidence="5" type="ORF">CUC15_15850</name>
</gene>
<dbReference type="Gene3D" id="3.40.50.1000">
    <property type="entry name" value="HAD superfamily/HAD-like"/>
    <property type="match status" value="1"/>
</dbReference>
<dbReference type="GO" id="GO:0046872">
    <property type="term" value="F:metal ion binding"/>
    <property type="evidence" value="ECO:0007669"/>
    <property type="project" value="UniProtKB-KW"/>
</dbReference>
<organism evidence="5 6">
    <name type="scientific">Oceanobacillus zhaokaii</name>
    <dbReference type="NCBI Taxonomy" id="2052660"/>
    <lineage>
        <taxon>Bacteria</taxon>
        <taxon>Bacillati</taxon>
        <taxon>Bacillota</taxon>
        <taxon>Bacilli</taxon>
        <taxon>Bacillales</taxon>
        <taxon>Bacillaceae</taxon>
        <taxon>Oceanobacillus</taxon>
    </lineage>
</organism>
<evidence type="ECO:0000256" key="2">
    <source>
        <dbReference type="ARBA" id="ARBA00022723"/>
    </source>
</evidence>
<dbReference type="GO" id="GO:0044281">
    <property type="term" value="P:small molecule metabolic process"/>
    <property type="evidence" value="ECO:0007669"/>
    <property type="project" value="UniProtKB-ARBA"/>
</dbReference>
<evidence type="ECO:0000256" key="1">
    <source>
        <dbReference type="ARBA" id="ARBA00001946"/>
    </source>
</evidence>
<name>A0A345PJY4_9BACI</name>
<sequence>MDTIIFDVDDTLYDQALSFINTCKKVLKVSLTDEELDRLYIANRKHSDALFDEKVAGKLTEREMHIRRIKDACAEFGIVMNDEEAMEFQEAYVVEQNKIVLFDEVEELLETLHKQGKQLAILTNGAEGHQSMKIRQLNLERWIPKENIFISGTVGHAKPAIEVFQFIESRLGLNKETTVYVGDSFANDIVGAKQAGWNAVWMNHRKRASVKNSVVADKVVYSAQEMLELLR</sequence>
<dbReference type="GO" id="GO:0016791">
    <property type="term" value="F:phosphatase activity"/>
    <property type="evidence" value="ECO:0007669"/>
    <property type="project" value="TreeGrafter"/>
</dbReference>
<dbReference type="NCBIfam" id="TIGR01509">
    <property type="entry name" value="HAD-SF-IA-v3"/>
    <property type="match status" value="1"/>
</dbReference>
<evidence type="ECO:0000313" key="5">
    <source>
        <dbReference type="EMBL" id="AXI10314.1"/>
    </source>
</evidence>
<dbReference type="NCBIfam" id="TIGR01549">
    <property type="entry name" value="HAD-SF-IA-v1"/>
    <property type="match status" value="1"/>
</dbReference>
<evidence type="ECO:0000256" key="3">
    <source>
        <dbReference type="ARBA" id="ARBA00022801"/>
    </source>
</evidence>
<reference evidence="6" key="1">
    <citation type="submission" date="2017-11" db="EMBL/GenBank/DDBJ databases">
        <authorList>
            <person name="Zhu W."/>
        </authorList>
    </citation>
    <scope>NUCLEOTIDE SEQUENCE [LARGE SCALE GENOMIC DNA]</scope>
    <source>
        <strain evidence="6">160</strain>
    </source>
</reference>
<evidence type="ECO:0000313" key="6">
    <source>
        <dbReference type="Proteomes" id="UP000253908"/>
    </source>
</evidence>
<dbReference type="InterPro" id="IPR023214">
    <property type="entry name" value="HAD_sf"/>
</dbReference>
<keyword evidence="6" id="KW-1185">Reference proteome</keyword>
<dbReference type="InterPro" id="IPR023198">
    <property type="entry name" value="PGP-like_dom2"/>
</dbReference>
<protein>
    <submittedName>
        <fullName evidence="5">HAD family hydrolase</fullName>
    </submittedName>
</protein>
<dbReference type="EMBL" id="CP024848">
    <property type="protein sequence ID" value="AXI10314.1"/>
    <property type="molecule type" value="Genomic_DNA"/>
</dbReference>
<dbReference type="PRINTS" id="PR00413">
    <property type="entry name" value="HADHALOGNASE"/>
</dbReference>
<dbReference type="InterPro" id="IPR006439">
    <property type="entry name" value="HAD-SF_hydro_IA"/>
</dbReference>
<keyword evidence="3 5" id="KW-0378">Hydrolase</keyword>
<proteinExistence type="predicted"/>
<dbReference type="Proteomes" id="UP000253908">
    <property type="component" value="Chromosome"/>
</dbReference>
<dbReference type="PANTHER" id="PTHR46470">
    <property type="entry name" value="N-ACYLNEURAMINATE-9-PHOSPHATASE"/>
    <property type="match status" value="1"/>
</dbReference>
<dbReference type="SUPFAM" id="SSF56784">
    <property type="entry name" value="HAD-like"/>
    <property type="match status" value="1"/>
</dbReference>
<dbReference type="Gene3D" id="1.10.150.240">
    <property type="entry name" value="Putative phosphatase, domain 2"/>
    <property type="match status" value="1"/>
</dbReference>
<dbReference type="InterPro" id="IPR041492">
    <property type="entry name" value="HAD_2"/>
</dbReference>
<accession>A0A345PJY4</accession>
<dbReference type="KEGG" id="ocn:CUC15_15850"/>
<dbReference type="OrthoDB" id="25198at2"/>
<dbReference type="InterPro" id="IPR006549">
    <property type="entry name" value="HAD-SF_hydro_IIIA"/>
</dbReference>
<dbReference type="RefSeq" id="WP_114917600.1">
    <property type="nucleotide sequence ID" value="NZ_CP024848.1"/>
</dbReference>
<dbReference type="NCBIfam" id="TIGR01662">
    <property type="entry name" value="HAD-SF-IIIA"/>
    <property type="match status" value="1"/>
</dbReference>
<dbReference type="PANTHER" id="PTHR46470:SF2">
    <property type="entry name" value="GLYCERALDEHYDE 3-PHOSPHATE PHOSPHATASE"/>
    <property type="match status" value="1"/>
</dbReference>
<keyword evidence="4" id="KW-0460">Magnesium</keyword>
<comment type="cofactor">
    <cofactor evidence="1">
        <name>Mg(2+)</name>
        <dbReference type="ChEBI" id="CHEBI:18420"/>
    </cofactor>
</comment>
<dbReference type="AlphaFoldDB" id="A0A345PJY4"/>
<keyword evidence="2" id="KW-0479">Metal-binding</keyword>
<dbReference type="SFLD" id="SFLDG01129">
    <property type="entry name" value="C1.5:_HAD__Beta-PGM__Phosphata"/>
    <property type="match status" value="1"/>
</dbReference>